<proteinExistence type="predicted"/>
<gene>
    <name evidence="2" type="ORF">EV643_108323</name>
</gene>
<accession>A0A4R6KDW8</accession>
<comment type="caution">
    <text evidence="2">The sequence shown here is derived from an EMBL/GenBank/DDBJ whole genome shotgun (WGS) entry which is preliminary data.</text>
</comment>
<evidence type="ECO:0000313" key="2">
    <source>
        <dbReference type="EMBL" id="TDO48006.1"/>
    </source>
</evidence>
<dbReference type="EMBL" id="SNWQ01000008">
    <property type="protein sequence ID" value="TDO48006.1"/>
    <property type="molecule type" value="Genomic_DNA"/>
</dbReference>
<reference evidence="2 3" key="1">
    <citation type="submission" date="2019-03" db="EMBL/GenBank/DDBJ databases">
        <title>Genomic Encyclopedia of Type Strains, Phase III (KMG-III): the genomes of soil and plant-associated and newly described type strains.</title>
        <authorList>
            <person name="Whitman W."/>
        </authorList>
    </citation>
    <scope>NUCLEOTIDE SEQUENCE [LARGE SCALE GENOMIC DNA]</scope>
    <source>
        <strain evidence="2 3">VKM Ac-2527</strain>
    </source>
</reference>
<dbReference type="Proteomes" id="UP000295388">
    <property type="component" value="Unassembled WGS sequence"/>
</dbReference>
<name>A0A4R6KDW8_9ACTN</name>
<dbReference type="AlphaFoldDB" id="A0A4R6KDW8"/>
<organism evidence="2 3">
    <name type="scientific">Kribbella caucasensis</name>
    <dbReference type="NCBI Taxonomy" id="2512215"/>
    <lineage>
        <taxon>Bacteria</taxon>
        <taxon>Bacillati</taxon>
        <taxon>Actinomycetota</taxon>
        <taxon>Actinomycetes</taxon>
        <taxon>Propionibacteriales</taxon>
        <taxon>Kribbellaceae</taxon>
        <taxon>Kribbella</taxon>
    </lineage>
</organism>
<keyword evidence="3" id="KW-1185">Reference proteome</keyword>
<evidence type="ECO:0000256" key="1">
    <source>
        <dbReference type="SAM" id="MobiDB-lite"/>
    </source>
</evidence>
<feature type="compositionally biased region" description="Low complexity" evidence="1">
    <location>
        <begin position="75"/>
        <end position="109"/>
    </location>
</feature>
<feature type="region of interest" description="Disordered" evidence="1">
    <location>
        <begin position="69"/>
        <end position="130"/>
    </location>
</feature>
<protein>
    <submittedName>
        <fullName evidence="2">Uncharacterized protein</fullName>
    </submittedName>
</protein>
<evidence type="ECO:0000313" key="3">
    <source>
        <dbReference type="Proteomes" id="UP000295388"/>
    </source>
</evidence>
<sequence length="130" mass="14397">MHLDLYAPPDTRQRLEQAGVIAGYRDVIDPVALGRGLEVLIDVEIYANDRKTVEEFVDTVASYEKVTEFSRRYGAPTTSSASRSPTTAPTMPSSAAGHRLSTTESSPRSSRTRRSPRPPLSVRPTRPRVR</sequence>